<dbReference type="EMBL" id="FNJU01000003">
    <property type="protein sequence ID" value="SDP45930.1"/>
    <property type="molecule type" value="Genomic_DNA"/>
</dbReference>
<organism evidence="5 6">
    <name type="scientific">Litchfieldia salsa</name>
    <dbReference type="NCBI Taxonomy" id="930152"/>
    <lineage>
        <taxon>Bacteria</taxon>
        <taxon>Bacillati</taxon>
        <taxon>Bacillota</taxon>
        <taxon>Bacilli</taxon>
        <taxon>Bacillales</taxon>
        <taxon>Bacillaceae</taxon>
        <taxon>Litchfieldia</taxon>
    </lineage>
</organism>
<dbReference type="InterPro" id="IPR051531">
    <property type="entry name" value="N-acetyltransferase"/>
</dbReference>
<sequence length="186" mass="21709">MGCTMIYNHSEKTIKTDRLILRLFRESDAKKISILCNNYHLYKNTLYLPYPYSIDDALGWIKNHLSNYNDDRMYEFAVTDKETGELYGAIGLSHNKNAHNGEIGYWIGEEYWGNGYATEAAKGMVEFAFTKKKFHKVYARYFTTNTASGRVLEKIGMKQEGILREHVMKDKKYIDLVYYGIINHEV</sequence>
<evidence type="ECO:0000256" key="1">
    <source>
        <dbReference type="ARBA" id="ARBA00022679"/>
    </source>
</evidence>
<dbReference type="Pfam" id="PF13302">
    <property type="entry name" value="Acetyltransf_3"/>
    <property type="match status" value="1"/>
</dbReference>
<evidence type="ECO:0000256" key="2">
    <source>
        <dbReference type="ARBA" id="ARBA00023315"/>
    </source>
</evidence>
<name>A0A1H0SWI6_9BACI</name>
<dbReference type="Proteomes" id="UP000199159">
    <property type="component" value="Unassembled WGS sequence"/>
</dbReference>
<dbReference type="SUPFAM" id="SSF55729">
    <property type="entry name" value="Acyl-CoA N-acyltransferases (Nat)"/>
    <property type="match status" value="1"/>
</dbReference>
<dbReference type="PANTHER" id="PTHR43792">
    <property type="entry name" value="GNAT FAMILY, PUTATIVE (AFU_ORTHOLOGUE AFUA_3G00765)-RELATED-RELATED"/>
    <property type="match status" value="1"/>
</dbReference>
<dbReference type="STRING" id="930152.SAMN05216565_103150"/>
<dbReference type="Gene3D" id="3.40.630.30">
    <property type="match status" value="1"/>
</dbReference>
<dbReference type="PROSITE" id="PS51186">
    <property type="entry name" value="GNAT"/>
    <property type="match status" value="1"/>
</dbReference>
<dbReference type="InterPro" id="IPR000182">
    <property type="entry name" value="GNAT_dom"/>
</dbReference>
<protein>
    <submittedName>
        <fullName evidence="5">Protein N-acetyltransferase, RimJ/RimL family</fullName>
    </submittedName>
</protein>
<keyword evidence="2" id="KW-0012">Acyltransferase</keyword>
<proteinExistence type="inferred from homology"/>
<gene>
    <name evidence="5" type="ORF">SAMN05216565_103150</name>
</gene>
<dbReference type="PANTHER" id="PTHR43792:SF8">
    <property type="entry name" value="[RIBOSOMAL PROTEIN US5]-ALANINE N-ACETYLTRANSFERASE"/>
    <property type="match status" value="1"/>
</dbReference>
<feature type="domain" description="N-acetyltransferase" evidence="4">
    <location>
        <begin position="19"/>
        <end position="175"/>
    </location>
</feature>
<reference evidence="6" key="1">
    <citation type="submission" date="2016-10" db="EMBL/GenBank/DDBJ databases">
        <authorList>
            <person name="Varghese N."/>
            <person name="Submissions S."/>
        </authorList>
    </citation>
    <scope>NUCLEOTIDE SEQUENCE [LARGE SCALE GENOMIC DNA]</scope>
    <source>
        <strain evidence="6">IBRC-M10078</strain>
    </source>
</reference>
<evidence type="ECO:0000256" key="3">
    <source>
        <dbReference type="ARBA" id="ARBA00038502"/>
    </source>
</evidence>
<comment type="similarity">
    <text evidence="3">Belongs to the acetyltransferase family. RimJ subfamily.</text>
</comment>
<dbReference type="GO" id="GO:0016747">
    <property type="term" value="F:acyltransferase activity, transferring groups other than amino-acyl groups"/>
    <property type="evidence" value="ECO:0007669"/>
    <property type="project" value="InterPro"/>
</dbReference>
<dbReference type="AlphaFoldDB" id="A0A1H0SWI6"/>
<evidence type="ECO:0000259" key="4">
    <source>
        <dbReference type="PROSITE" id="PS51186"/>
    </source>
</evidence>
<evidence type="ECO:0000313" key="6">
    <source>
        <dbReference type="Proteomes" id="UP000199159"/>
    </source>
</evidence>
<accession>A0A1H0SWI6</accession>
<keyword evidence="1 5" id="KW-0808">Transferase</keyword>
<evidence type="ECO:0000313" key="5">
    <source>
        <dbReference type="EMBL" id="SDP45930.1"/>
    </source>
</evidence>
<dbReference type="InterPro" id="IPR016181">
    <property type="entry name" value="Acyl_CoA_acyltransferase"/>
</dbReference>
<keyword evidence="6" id="KW-1185">Reference proteome</keyword>